<evidence type="ECO:0000259" key="6">
    <source>
        <dbReference type="Pfam" id="PF00441"/>
    </source>
</evidence>
<sequence length="362" mass="37629">MEFGLSSEQRMLQDAVTRYLAEQSPLRHVRDIAAAAKPYCPDVAAGLADLGVPGVIIPAEFGGIGLGLLEAALVAEALGHGVAPAHFAAAHVMAPLAIMLGGSDAQRRAWLPKLASGEATAAVAVSQSVERRDGSGVVAKDGWLDGTALFVLDAADAALFVVADNAAALHLVAADAAGLTQIPLTTIDKTRSVGELRLTGVKADPLPVGGAATTRRIIDAGRIMLAADILGAGAAMIEQAVAYAGTRVQFGRPIGSFQAVKHMCADMAAALEPCRSLVWYAAHAFDHAPDEASLMACHAKSHLSEVGRFVARTSTEVHGGMGFTDLAGLHYWFKRIGLDRQLLGGPELLRNEAARLQGWIAG</sequence>
<feature type="domain" description="Acyl-CoA dehydrogenase/oxidase N-terminal" evidence="7">
    <location>
        <begin position="7"/>
        <end position="118"/>
    </location>
</feature>
<keyword evidence="4" id="KW-0274">FAD</keyword>
<dbReference type="InterPro" id="IPR046373">
    <property type="entry name" value="Acyl-CoA_Oxase/DH_mid-dom_sf"/>
</dbReference>
<dbReference type="Pfam" id="PF00441">
    <property type="entry name" value="Acyl-CoA_dh_1"/>
    <property type="match status" value="1"/>
</dbReference>
<comment type="similarity">
    <text evidence="2">Belongs to the acyl-CoA dehydrogenase family.</text>
</comment>
<evidence type="ECO:0000256" key="1">
    <source>
        <dbReference type="ARBA" id="ARBA00001974"/>
    </source>
</evidence>
<evidence type="ECO:0000259" key="7">
    <source>
        <dbReference type="Pfam" id="PF02771"/>
    </source>
</evidence>
<dbReference type="SUPFAM" id="SSF47203">
    <property type="entry name" value="Acyl-CoA dehydrogenase C-terminal domain-like"/>
    <property type="match status" value="1"/>
</dbReference>
<evidence type="ECO:0000313" key="8">
    <source>
        <dbReference type="EMBL" id="OYX02127.1"/>
    </source>
</evidence>
<dbReference type="InterPro" id="IPR037069">
    <property type="entry name" value="AcylCoA_DH/ox_N_sf"/>
</dbReference>
<dbReference type="Gene3D" id="1.10.540.10">
    <property type="entry name" value="Acyl-CoA dehydrogenase/oxidase, N-terminal domain"/>
    <property type="match status" value="1"/>
</dbReference>
<dbReference type="EMBL" id="NCDQ01000204">
    <property type="protein sequence ID" value="OYX02127.1"/>
    <property type="molecule type" value="Genomic_DNA"/>
</dbReference>
<comment type="cofactor">
    <cofactor evidence="1">
        <name>FAD</name>
        <dbReference type="ChEBI" id="CHEBI:57692"/>
    </cofactor>
</comment>
<gene>
    <name evidence="8" type="ORF">B7Z12_12695</name>
</gene>
<organism evidence="8 9">
    <name type="scientific">Caulobacter vibrioides</name>
    <name type="common">Caulobacter crescentus</name>
    <dbReference type="NCBI Taxonomy" id="155892"/>
    <lineage>
        <taxon>Bacteria</taxon>
        <taxon>Pseudomonadati</taxon>
        <taxon>Pseudomonadota</taxon>
        <taxon>Alphaproteobacteria</taxon>
        <taxon>Caulobacterales</taxon>
        <taxon>Caulobacteraceae</taxon>
        <taxon>Caulobacter</taxon>
    </lineage>
</organism>
<name>A0A258D2S9_CAUVI</name>
<evidence type="ECO:0000256" key="3">
    <source>
        <dbReference type="ARBA" id="ARBA00022630"/>
    </source>
</evidence>
<dbReference type="CDD" id="cd00567">
    <property type="entry name" value="ACAD"/>
    <property type="match status" value="1"/>
</dbReference>
<feature type="domain" description="Acyl-CoA dehydrogenase/oxidase C-terminal" evidence="6">
    <location>
        <begin position="210"/>
        <end position="355"/>
    </location>
</feature>
<evidence type="ECO:0000256" key="4">
    <source>
        <dbReference type="ARBA" id="ARBA00022827"/>
    </source>
</evidence>
<dbReference type="InterPro" id="IPR013786">
    <property type="entry name" value="AcylCoA_DH/ox_N"/>
</dbReference>
<dbReference type="InterPro" id="IPR036250">
    <property type="entry name" value="AcylCo_DH-like_C"/>
</dbReference>
<dbReference type="AlphaFoldDB" id="A0A258D2S9"/>
<keyword evidence="3" id="KW-0285">Flavoprotein</keyword>
<reference evidence="8 9" key="1">
    <citation type="submission" date="2017-03" db="EMBL/GenBank/DDBJ databases">
        <title>Lifting the veil on microbial sulfur biogeochemistry in mining wastewaters.</title>
        <authorList>
            <person name="Kantor R.S."/>
            <person name="Colenbrander Nelson T."/>
            <person name="Marshall S."/>
            <person name="Bennett D."/>
            <person name="Apte S."/>
            <person name="Camacho D."/>
            <person name="Thomas B.C."/>
            <person name="Warren L.A."/>
            <person name="Banfield J.F."/>
        </authorList>
    </citation>
    <scope>NUCLEOTIDE SEQUENCE [LARGE SCALE GENOMIC DNA]</scope>
    <source>
        <strain evidence="8">32-67-7</strain>
    </source>
</reference>
<evidence type="ECO:0000256" key="2">
    <source>
        <dbReference type="ARBA" id="ARBA00009347"/>
    </source>
</evidence>
<dbReference type="PANTHER" id="PTHR43884">
    <property type="entry name" value="ACYL-COA DEHYDROGENASE"/>
    <property type="match status" value="1"/>
</dbReference>
<dbReference type="Pfam" id="PF02771">
    <property type="entry name" value="Acyl-CoA_dh_N"/>
    <property type="match status" value="1"/>
</dbReference>
<dbReference type="Gene3D" id="1.20.140.10">
    <property type="entry name" value="Butyryl-CoA Dehydrogenase, subunit A, domain 3"/>
    <property type="match status" value="1"/>
</dbReference>
<accession>A0A258D2S9</accession>
<dbReference type="Proteomes" id="UP000215616">
    <property type="component" value="Unassembled WGS sequence"/>
</dbReference>
<dbReference type="GO" id="GO:0050660">
    <property type="term" value="F:flavin adenine dinucleotide binding"/>
    <property type="evidence" value="ECO:0007669"/>
    <property type="project" value="InterPro"/>
</dbReference>
<evidence type="ECO:0000313" key="9">
    <source>
        <dbReference type="Proteomes" id="UP000215616"/>
    </source>
</evidence>
<dbReference type="InterPro" id="IPR009075">
    <property type="entry name" value="AcylCo_DH/oxidase_C"/>
</dbReference>
<protein>
    <submittedName>
        <fullName evidence="8">Acyl-CoA dehydrogenase</fullName>
    </submittedName>
</protein>
<proteinExistence type="inferred from homology"/>
<evidence type="ECO:0000256" key="5">
    <source>
        <dbReference type="ARBA" id="ARBA00023002"/>
    </source>
</evidence>
<dbReference type="Gene3D" id="2.40.110.10">
    <property type="entry name" value="Butyryl-CoA Dehydrogenase, subunit A, domain 2"/>
    <property type="match status" value="1"/>
</dbReference>
<keyword evidence="5" id="KW-0560">Oxidoreductase</keyword>
<dbReference type="PANTHER" id="PTHR43884:SF20">
    <property type="entry name" value="ACYL-COA DEHYDROGENASE FADE28"/>
    <property type="match status" value="1"/>
</dbReference>
<comment type="caution">
    <text evidence="8">The sequence shown here is derived from an EMBL/GenBank/DDBJ whole genome shotgun (WGS) entry which is preliminary data.</text>
</comment>
<dbReference type="InterPro" id="IPR009100">
    <property type="entry name" value="AcylCoA_DH/oxidase_NM_dom_sf"/>
</dbReference>
<dbReference type="GO" id="GO:0003995">
    <property type="term" value="F:acyl-CoA dehydrogenase activity"/>
    <property type="evidence" value="ECO:0007669"/>
    <property type="project" value="TreeGrafter"/>
</dbReference>
<dbReference type="SUPFAM" id="SSF56645">
    <property type="entry name" value="Acyl-CoA dehydrogenase NM domain-like"/>
    <property type="match status" value="1"/>
</dbReference>